<gene>
    <name evidence="1" type="ORF">DKX38_022905</name>
</gene>
<dbReference type="Proteomes" id="UP000326939">
    <property type="component" value="Chromosome 15"/>
</dbReference>
<protein>
    <submittedName>
        <fullName evidence="1">Uncharacterized protein</fullName>
    </submittedName>
</protein>
<evidence type="ECO:0000313" key="2">
    <source>
        <dbReference type="Proteomes" id="UP000326939"/>
    </source>
</evidence>
<name>A0A5N5K2G0_9ROSI</name>
<keyword evidence="2" id="KW-1185">Reference proteome</keyword>
<comment type="caution">
    <text evidence="1">The sequence shown here is derived from an EMBL/GenBank/DDBJ whole genome shotgun (WGS) entry which is preliminary data.</text>
</comment>
<evidence type="ECO:0000313" key="1">
    <source>
        <dbReference type="EMBL" id="KAB5525156.1"/>
    </source>
</evidence>
<proteinExistence type="predicted"/>
<accession>A0A5N5K2G0</accession>
<reference evidence="2" key="1">
    <citation type="journal article" date="2019" name="Gigascience">
        <title>De novo genome assembly of the endangered Acer yangbiense, a plant species with extremely small populations endemic to Yunnan Province, China.</title>
        <authorList>
            <person name="Yang J."/>
            <person name="Wariss H.M."/>
            <person name="Tao L."/>
            <person name="Zhang R."/>
            <person name="Yun Q."/>
            <person name="Hollingsworth P."/>
            <person name="Dao Z."/>
            <person name="Luo G."/>
            <person name="Guo H."/>
            <person name="Ma Y."/>
            <person name="Sun W."/>
        </authorList>
    </citation>
    <scope>NUCLEOTIDE SEQUENCE [LARGE SCALE GENOMIC DNA]</scope>
    <source>
        <strain evidence="2">cv. br00</strain>
    </source>
</reference>
<sequence length="123" mass="13353">MATTLAGIARKSLSSITTLSLNRYFVTEAAADSTVSSKSITPLASEVGLPRTETNNPVRSPSVLALMFKKGVSSTLPGTLLQEEGSRRWDLKVGMGNASNHRLKLLPWILHSPKNTDCNWGNW</sequence>
<dbReference type="AlphaFoldDB" id="A0A5N5K2G0"/>
<organism evidence="1 2">
    <name type="scientific">Salix brachista</name>
    <dbReference type="NCBI Taxonomy" id="2182728"/>
    <lineage>
        <taxon>Eukaryota</taxon>
        <taxon>Viridiplantae</taxon>
        <taxon>Streptophyta</taxon>
        <taxon>Embryophyta</taxon>
        <taxon>Tracheophyta</taxon>
        <taxon>Spermatophyta</taxon>
        <taxon>Magnoliopsida</taxon>
        <taxon>eudicotyledons</taxon>
        <taxon>Gunneridae</taxon>
        <taxon>Pentapetalae</taxon>
        <taxon>rosids</taxon>
        <taxon>fabids</taxon>
        <taxon>Malpighiales</taxon>
        <taxon>Salicaceae</taxon>
        <taxon>Saliceae</taxon>
        <taxon>Salix</taxon>
    </lineage>
</organism>
<dbReference type="EMBL" id="VDCV01000015">
    <property type="protein sequence ID" value="KAB5525156.1"/>
    <property type="molecule type" value="Genomic_DNA"/>
</dbReference>